<evidence type="ECO:0000259" key="3">
    <source>
        <dbReference type="Pfam" id="PF22725"/>
    </source>
</evidence>
<evidence type="ECO:0000313" key="4">
    <source>
        <dbReference type="EMBL" id="MBA1145374.1"/>
    </source>
</evidence>
<dbReference type="Pfam" id="PF22725">
    <property type="entry name" value="GFO_IDH_MocA_C3"/>
    <property type="match status" value="1"/>
</dbReference>
<dbReference type="Proteomes" id="UP000558284">
    <property type="component" value="Unassembled WGS sequence"/>
</dbReference>
<dbReference type="InterPro" id="IPR036291">
    <property type="entry name" value="NAD(P)-bd_dom_sf"/>
</dbReference>
<dbReference type="Gene3D" id="3.40.50.720">
    <property type="entry name" value="NAD(P)-binding Rossmann-like Domain"/>
    <property type="match status" value="1"/>
</dbReference>
<dbReference type="GO" id="GO:0016491">
    <property type="term" value="F:oxidoreductase activity"/>
    <property type="evidence" value="ECO:0007669"/>
    <property type="project" value="UniProtKB-KW"/>
</dbReference>
<dbReference type="AlphaFoldDB" id="A0A838BIT7"/>
<evidence type="ECO:0000313" key="5">
    <source>
        <dbReference type="Proteomes" id="UP000558284"/>
    </source>
</evidence>
<dbReference type="PANTHER" id="PTHR43818">
    <property type="entry name" value="BCDNA.GH03377"/>
    <property type="match status" value="1"/>
</dbReference>
<proteinExistence type="predicted"/>
<dbReference type="Pfam" id="PF01408">
    <property type="entry name" value="GFO_IDH_MocA"/>
    <property type="match status" value="1"/>
</dbReference>
<protein>
    <submittedName>
        <fullName evidence="4">Gfo/Idh/MocA family oxidoreductase</fullName>
    </submittedName>
</protein>
<comment type="caution">
    <text evidence="4">The sequence shown here is derived from an EMBL/GenBank/DDBJ whole genome shotgun (WGS) entry which is preliminary data.</text>
</comment>
<dbReference type="PANTHER" id="PTHR43818:SF11">
    <property type="entry name" value="BCDNA.GH03377"/>
    <property type="match status" value="1"/>
</dbReference>
<dbReference type="InterPro" id="IPR000683">
    <property type="entry name" value="Gfo/Idh/MocA-like_OxRdtase_N"/>
</dbReference>
<gene>
    <name evidence="4" type="ORF">H0241_34995</name>
</gene>
<feature type="domain" description="Gfo/Idh/MocA-like oxidoreductase N-terminal" evidence="2">
    <location>
        <begin position="7"/>
        <end position="129"/>
    </location>
</feature>
<organism evidence="4 5">
    <name type="scientific">Mesorhizobium neociceri</name>
    <dbReference type="NCBI Taxonomy" id="1307853"/>
    <lineage>
        <taxon>Bacteria</taxon>
        <taxon>Pseudomonadati</taxon>
        <taxon>Pseudomonadota</taxon>
        <taxon>Alphaproteobacteria</taxon>
        <taxon>Hyphomicrobiales</taxon>
        <taxon>Phyllobacteriaceae</taxon>
        <taxon>Mesorhizobium</taxon>
    </lineage>
</organism>
<dbReference type="SUPFAM" id="SSF55347">
    <property type="entry name" value="Glyceraldehyde-3-phosphate dehydrogenase-like, C-terminal domain"/>
    <property type="match status" value="1"/>
</dbReference>
<evidence type="ECO:0000259" key="2">
    <source>
        <dbReference type="Pfam" id="PF01408"/>
    </source>
</evidence>
<dbReference type="GO" id="GO:0000166">
    <property type="term" value="F:nucleotide binding"/>
    <property type="evidence" value="ECO:0007669"/>
    <property type="project" value="InterPro"/>
</dbReference>
<dbReference type="SUPFAM" id="SSF51735">
    <property type="entry name" value="NAD(P)-binding Rossmann-fold domains"/>
    <property type="match status" value="1"/>
</dbReference>
<accession>A0A838BIT7</accession>
<name>A0A838BIT7_9HYPH</name>
<keyword evidence="5" id="KW-1185">Reference proteome</keyword>
<dbReference type="InterPro" id="IPR055170">
    <property type="entry name" value="GFO_IDH_MocA-like_dom"/>
</dbReference>
<keyword evidence="1" id="KW-0560">Oxidoreductase</keyword>
<dbReference type="RefSeq" id="WP_181062254.1">
    <property type="nucleotide sequence ID" value="NZ_JACDTY010000044.1"/>
</dbReference>
<reference evidence="4 5" key="1">
    <citation type="submission" date="2020-07" db="EMBL/GenBank/DDBJ databases">
        <title>Definition of the novel symbiovar canariense within Mesorhizobium novociceri, a new species of genus Mesorhizobium nodulating Cicer canariense in the Caldera de Taburiente National Park (La Palma, Canary Islands).</title>
        <authorList>
            <person name="Leon-Barrios M."/>
            <person name="Perez-Yepez J."/>
            <person name="Flores-Felix J.D."/>
            <person name="Ramirez-Baena M.H."/>
            <person name="Pulido-Suarez L."/>
            <person name="Igual J.M."/>
            <person name="Velazquez E."/>
            <person name="Peix A."/>
        </authorList>
    </citation>
    <scope>NUCLEOTIDE SEQUENCE [LARGE SCALE GENOMIC DNA]</scope>
    <source>
        <strain evidence="4 5">CCANP35</strain>
    </source>
</reference>
<feature type="domain" description="GFO/IDH/MocA-like oxidoreductase" evidence="3">
    <location>
        <begin position="139"/>
        <end position="246"/>
    </location>
</feature>
<evidence type="ECO:0000256" key="1">
    <source>
        <dbReference type="ARBA" id="ARBA00023002"/>
    </source>
</evidence>
<dbReference type="Gene3D" id="3.30.360.10">
    <property type="entry name" value="Dihydrodipicolinate Reductase, domain 2"/>
    <property type="match status" value="1"/>
</dbReference>
<dbReference type="EMBL" id="JACDTY010000044">
    <property type="protein sequence ID" value="MBA1145374.1"/>
    <property type="molecule type" value="Genomic_DNA"/>
</dbReference>
<sequence length="345" mass="38055">MKQVEALRAAIVGVGRAEGMGIGYRHARTYGSTPGFELVAAADIDAGHLKNFREKFDVIGYSSIEQMLHNTKPDVVSICTYVGFHFRMIKACVAAGVRGIVCEKPFVSSPGELKELRALIAASGTKIIVPHYRRYFKAFARARDIFASGEIGDRVTVAAAIGDRWDLSEWGSHWFDMFRFFHDDNMPEWVLAQARVTNHRAYGHAMEDHAVAYMEFPGGGRAVLETGINYLNDGVTMALTGSRGAILVIAEDKLRVYSSSGAREENYEAADSLAWSAMFADLRDWINTGKPAPLGFNHVAGTAELNLGAYLSMIEGDRVDFPLKNLIDEWPVEELARRHASKCSG</sequence>
<dbReference type="InterPro" id="IPR050463">
    <property type="entry name" value="Gfo/Idh/MocA_oxidrdct_glycsds"/>
</dbReference>